<feature type="compositionally biased region" description="Low complexity" evidence="1">
    <location>
        <begin position="424"/>
        <end position="462"/>
    </location>
</feature>
<dbReference type="InterPro" id="IPR052981">
    <property type="entry name" value="Ingression_C2_domain"/>
</dbReference>
<feature type="compositionally biased region" description="Low complexity" evidence="1">
    <location>
        <begin position="220"/>
        <end position="235"/>
    </location>
</feature>
<feature type="compositionally biased region" description="Polar residues" evidence="1">
    <location>
        <begin position="562"/>
        <end position="572"/>
    </location>
</feature>
<dbReference type="SUPFAM" id="SSF49562">
    <property type="entry name" value="C2 domain (Calcium/lipid-binding domain, CaLB)"/>
    <property type="match status" value="1"/>
</dbReference>
<name>A0A316UUU7_9BASI</name>
<dbReference type="PANTHER" id="PTHR47052:SF3">
    <property type="entry name" value="INGRESSION PROTEIN 1"/>
    <property type="match status" value="1"/>
</dbReference>
<dbReference type="AlphaFoldDB" id="A0A316UUU7"/>
<accession>A0A316UUU7</accession>
<feature type="compositionally biased region" description="Polar residues" evidence="1">
    <location>
        <begin position="353"/>
        <end position="365"/>
    </location>
</feature>
<dbReference type="PANTHER" id="PTHR47052">
    <property type="entry name" value="CONSERVED SERINE PROLINE-RICH PROTEIN (AFU_ORTHOLOGUE AFUA_2G01790)"/>
    <property type="match status" value="1"/>
</dbReference>
<feature type="compositionally biased region" description="Low complexity" evidence="1">
    <location>
        <begin position="831"/>
        <end position="864"/>
    </location>
</feature>
<protein>
    <recommendedName>
        <fullName evidence="2">C2 domain-containing protein</fullName>
    </recommendedName>
</protein>
<proteinExistence type="predicted"/>
<dbReference type="InterPro" id="IPR000008">
    <property type="entry name" value="C2_dom"/>
</dbReference>
<evidence type="ECO:0000313" key="3">
    <source>
        <dbReference type="EMBL" id="PWN28558.1"/>
    </source>
</evidence>
<feature type="compositionally biased region" description="Low complexity" evidence="1">
    <location>
        <begin position="504"/>
        <end position="516"/>
    </location>
</feature>
<evidence type="ECO:0000256" key="1">
    <source>
        <dbReference type="SAM" id="MobiDB-lite"/>
    </source>
</evidence>
<evidence type="ECO:0000259" key="2">
    <source>
        <dbReference type="PROSITE" id="PS50004"/>
    </source>
</evidence>
<dbReference type="STRING" id="1569628.A0A316UUU7"/>
<feature type="region of interest" description="Disordered" evidence="1">
    <location>
        <begin position="79"/>
        <end position="101"/>
    </location>
</feature>
<feature type="compositionally biased region" description="Low complexity" evidence="1">
    <location>
        <begin position="366"/>
        <end position="379"/>
    </location>
</feature>
<sequence>MSSAPLAADAKHKGTLACVVLKAKNLPNKRSIGKQDPFAVLSIGEDKKKTKADKRGGQHPTWDEQLHFEIYDDIEDVVSGAGSSDSTPSNTIKAGSAATATTTAKKPVKSKKILKVACYADDNREPDFIGEGLVDLTGVLKTGEFDEWVTIKAKDRYAGEVYLELTFFSSGPRPKRKKAKAPQAALDSAAGTYGGAGTFTAEVDEADFGSGSGSGPLPPAKGGSSHPPIPSSMMPANGHHGRMSTSASTATMGSSRQPFTHSHTVDDIPSSLRPSSSLAGLATYTPPYAPAMVHRASSPQPPPAPGLPPSSTMPSFDDRSRRESMPSSFSRPELHSLYTAPPSDRPHGHTHMPSASSYSTLSQIPSSFSTSSMASIATIRPNSAQPPPSMPAYDDPINDLMRPMSSMSMAGAPPPAPYGGQGAGQPSHPHYPSHAASAPPSSAPPNSQQQPYYQPQQAQQQPQQPPWEHARPPANRVPSSTYGAEPSPSPYSSGPVAPTPPPQSTSAPPATTPYAPHSYDSYQGQSYDPQGQAQGYPYHAPHQATPPPLPQATQMVHPAQTFIPTQGSTTNLAAAAQPPPRPSSPATSAIQQQPPQPPPPRPTSTSGYHALPPLPSQGAYRAPSPAGRPQPLPTPPPPSQHQHQHQPPSVINAQSLYQPGGQAPPPHGQQRAPSPSPSYQYDGRVPSPAPSAQTMMSHSASQSQMSGYSHGSASSAGISRPLPPPGPHRQPSYQASSPYGAPQGAYGQLSQQGQQQNDPYQGYGVPQQGYGPQSQPPPPAGQGYAPQPSHYQQPPHQQQWQQGPPSNSTSPLYQPPAPEQPAYIQSPYDAHGGQQQGYQQQQQQQQQPQHYQQPQQQPYHQQGQPQPPQPPQQRQPAYGGSPY</sequence>
<dbReference type="PROSITE" id="PS50004">
    <property type="entry name" value="C2"/>
    <property type="match status" value="1"/>
</dbReference>
<feature type="compositionally biased region" description="Low complexity" evidence="1">
    <location>
        <begin position="243"/>
        <end position="256"/>
    </location>
</feature>
<gene>
    <name evidence="3" type="ORF">BDZ90DRAFT_274232</name>
</gene>
<evidence type="ECO:0000313" key="4">
    <source>
        <dbReference type="Proteomes" id="UP000245884"/>
    </source>
</evidence>
<organism evidence="3 4">
    <name type="scientific">Jaminaea rosea</name>
    <dbReference type="NCBI Taxonomy" id="1569628"/>
    <lineage>
        <taxon>Eukaryota</taxon>
        <taxon>Fungi</taxon>
        <taxon>Dikarya</taxon>
        <taxon>Basidiomycota</taxon>
        <taxon>Ustilaginomycotina</taxon>
        <taxon>Exobasidiomycetes</taxon>
        <taxon>Microstromatales</taxon>
        <taxon>Microstromatales incertae sedis</taxon>
        <taxon>Jaminaea</taxon>
    </lineage>
</organism>
<feature type="compositionally biased region" description="Low complexity" evidence="1">
    <location>
        <begin position="691"/>
        <end position="719"/>
    </location>
</feature>
<dbReference type="Proteomes" id="UP000245884">
    <property type="component" value="Unassembled WGS sequence"/>
</dbReference>
<feature type="compositionally biased region" description="Low complexity" evidence="1">
    <location>
        <begin position="781"/>
        <end position="805"/>
    </location>
</feature>
<feature type="compositionally biased region" description="Pro residues" evidence="1">
    <location>
        <begin position="299"/>
        <end position="308"/>
    </location>
</feature>
<keyword evidence="4" id="KW-1185">Reference proteome</keyword>
<dbReference type="SMART" id="SM00239">
    <property type="entry name" value="C2"/>
    <property type="match status" value="1"/>
</dbReference>
<feature type="domain" description="C2" evidence="2">
    <location>
        <begin position="1"/>
        <end position="149"/>
    </location>
</feature>
<feature type="compositionally biased region" description="Low complexity" evidence="1">
    <location>
        <begin position="91"/>
        <end position="101"/>
    </location>
</feature>
<dbReference type="GeneID" id="37030652"/>
<feature type="compositionally biased region" description="Polar residues" evidence="1">
    <location>
        <begin position="81"/>
        <end position="90"/>
    </location>
</feature>
<dbReference type="RefSeq" id="XP_025363170.1">
    <property type="nucleotide sequence ID" value="XM_025508829.1"/>
</dbReference>
<dbReference type="Gene3D" id="2.60.40.150">
    <property type="entry name" value="C2 domain"/>
    <property type="match status" value="1"/>
</dbReference>
<dbReference type="InterPro" id="IPR035892">
    <property type="entry name" value="C2_domain_sf"/>
</dbReference>
<feature type="compositionally biased region" description="Pro residues" evidence="1">
    <location>
        <begin position="626"/>
        <end position="639"/>
    </location>
</feature>
<dbReference type="OrthoDB" id="270970at2759"/>
<dbReference type="CDD" id="cd08681">
    <property type="entry name" value="C2_fungal_Inn1p-like"/>
    <property type="match status" value="1"/>
</dbReference>
<dbReference type="EMBL" id="KZ819665">
    <property type="protein sequence ID" value="PWN28558.1"/>
    <property type="molecule type" value="Genomic_DNA"/>
</dbReference>
<feature type="compositionally biased region" description="Low complexity" evidence="1">
    <location>
        <begin position="584"/>
        <end position="593"/>
    </location>
</feature>
<feature type="compositionally biased region" description="Low complexity" evidence="1">
    <location>
        <begin position="743"/>
        <end position="773"/>
    </location>
</feature>
<feature type="region of interest" description="Disordered" evidence="1">
    <location>
        <begin position="205"/>
        <end position="883"/>
    </location>
</feature>
<feature type="compositionally biased region" description="Polar residues" evidence="1">
    <location>
        <begin position="520"/>
        <end position="533"/>
    </location>
</feature>
<dbReference type="InterPro" id="IPR037791">
    <property type="entry name" value="C2_fungal_Inn1"/>
</dbReference>
<feature type="compositionally biased region" description="Low complexity" evidence="1">
    <location>
        <begin position="401"/>
        <end position="411"/>
    </location>
</feature>
<dbReference type="Pfam" id="PF00168">
    <property type="entry name" value="C2"/>
    <property type="match status" value="1"/>
</dbReference>
<reference evidence="3 4" key="1">
    <citation type="journal article" date="2018" name="Mol. Biol. Evol.">
        <title>Broad Genomic Sampling Reveals a Smut Pathogenic Ancestry of the Fungal Clade Ustilaginomycotina.</title>
        <authorList>
            <person name="Kijpornyongpan T."/>
            <person name="Mondo S.J."/>
            <person name="Barry K."/>
            <person name="Sandor L."/>
            <person name="Lee J."/>
            <person name="Lipzen A."/>
            <person name="Pangilinan J."/>
            <person name="LaButti K."/>
            <person name="Hainaut M."/>
            <person name="Henrissat B."/>
            <person name="Grigoriev I.V."/>
            <person name="Spatafora J.W."/>
            <person name="Aime M.C."/>
        </authorList>
    </citation>
    <scope>NUCLEOTIDE SEQUENCE [LARGE SCALE GENOMIC DNA]</scope>
    <source>
        <strain evidence="3 4">MCA 5214</strain>
    </source>
</reference>